<gene>
    <name evidence="2" type="ORF">AYO28_21725</name>
</gene>
<name>A0A177SNL4_PSEPU</name>
<feature type="region of interest" description="Disordered" evidence="1">
    <location>
        <begin position="1185"/>
        <end position="1219"/>
    </location>
</feature>
<comment type="caution">
    <text evidence="2">The sequence shown here is derived from an EMBL/GenBank/DDBJ whole genome shotgun (WGS) entry which is preliminary data.</text>
</comment>
<dbReference type="EMBL" id="LUCV01000026">
    <property type="protein sequence ID" value="OAI91303.1"/>
    <property type="molecule type" value="Genomic_DNA"/>
</dbReference>
<evidence type="ECO:0000313" key="2">
    <source>
        <dbReference type="EMBL" id="OAI91303.1"/>
    </source>
</evidence>
<accession>A0A177SNL4</accession>
<evidence type="ECO:0000256" key="1">
    <source>
        <dbReference type="SAM" id="MobiDB-lite"/>
    </source>
</evidence>
<reference evidence="2 3" key="1">
    <citation type="submission" date="2016-03" db="EMBL/GenBank/DDBJ databases">
        <title>Draft Genome Assembly of Pseudomonas putida strain CBF10-2.</title>
        <authorList>
            <person name="Iyer R.S."/>
            <person name="Damania A."/>
        </authorList>
    </citation>
    <scope>NUCLEOTIDE SEQUENCE [LARGE SCALE GENOMIC DNA]</scope>
    <source>
        <strain evidence="2 3">CBF10-2</strain>
    </source>
</reference>
<sequence length="1219" mass="128260">MSVPVFEQVTAGLYRLSTLAESGLEAYWAGYLASPGSDLGASASLAQTWADLGGAYLFLGSAPADPASFVSDLRALWPRLSPRGWRRLLWISNPADPASQWQTRGIDALPASAGDPAGTWRVVRDSAFTLGDYAVTVRGATLVEAGGDSLLFAANGLAFNAPGGIYAPIETQCPLPLAGAQLGCLTFGIRAGNGSSDDADDMQRLGVMLRYGEADADSPVGEVSIIDMPLFRQLDATPFDLALAFDPLNPELPQRSALAFVTAADQAPTLGFAQLSNTGHATQATPRAGSGDLPGARLSFGRTPLFDAPDAASASLVWHLAPDGLFDLGTPQQARSGDGNTRLILGVSGTESVVLPQDGTSLLLFQANGAAYLPPAVEDAGGSTLSAIGTTAWATVLSDGGNGRSYEAQPPRSPLFNAARVPVAGFLAYLNMNAATLPTLQASQQSPPTVWPMGVYGRIAASAIDQAARLEDAALAPTRRTLIGLPPPDTPRLAPTGRLRLGVQANAADTPPLGVTPSGLIAVLDQAQSAWAGVLFANMPQSDTGQLILTEVKPPFQGALQSNQLFMVVADVETFMDQGSSVAYQLTAANAIPRLLAAGVPAAQAQAIDTALKALGYPEFPNEAAFDAAVAASAGDYLAQAQAAAGLLRADIEGWTFQLSPRSWRSDALTPTLMLFKYCGRAITELGADTGAWSWPEVAQAPDGSLAPTRAALDAVIAKARLAVLDPDIGDADPLVLFYHEVLDNPQWNGVLFLNAPIDFQDMPSALRFMAAGVDRSRFYAHHIGFSLTPYTPRDGVIDLGQTAAFGLIDYNDPDDLVASTTIPFGYKTLSMRVRFDNARVVDFSAEAELMVNRLFASWLAKVDRARGNNLILTGSYQRIGGQPSYSFSLLGDNVFQSNGAALSSIDIRDCRLETAAAPVDGLLTANFVLSGRLGFVEIPGFDLFGYGAGDLVNGYLSFQGLVVAMSFAMEDPSAQHFTSGEAGVSFDTGPGASLARPASLVENFPLRLEGLVAAPDLAPAGQPPQGATPESLGFNSIGAPLDQQPLAAPWFGLSLALDMGTLGALSGAIGLKITLLAAWGPEPVAGEPPVYLGIKLGMSNALNGSLPLQGVLKLGFRNFLFETWRDSDNRLNYLLRMRRFALSVLAWSFPPGNADLMLFGAPGSPKTSLGWYAAYLKDEDKKKQQQALLATPAPRQVARRTPDSKRLARSGRRTPPVI</sequence>
<organism evidence="2 3">
    <name type="scientific">Pseudomonas putida</name>
    <name type="common">Arthrobacter siderocapsulatus</name>
    <dbReference type="NCBI Taxonomy" id="303"/>
    <lineage>
        <taxon>Bacteria</taxon>
        <taxon>Pseudomonadati</taxon>
        <taxon>Pseudomonadota</taxon>
        <taxon>Gammaproteobacteria</taxon>
        <taxon>Pseudomonadales</taxon>
        <taxon>Pseudomonadaceae</taxon>
        <taxon>Pseudomonas</taxon>
    </lineage>
</organism>
<dbReference type="RefSeq" id="WP_064303456.1">
    <property type="nucleotide sequence ID" value="NZ_LUCV01000026.1"/>
</dbReference>
<evidence type="ECO:0000313" key="3">
    <source>
        <dbReference type="Proteomes" id="UP000077752"/>
    </source>
</evidence>
<proteinExistence type="predicted"/>
<dbReference type="AlphaFoldDB" id="A0A177SNL4"/>
<dbReference type="Proteomes" id="UP000077752">
    <property type="component" value="Unassembled WGS sequence"/>
</dbReference>
<protein>
    <submittedName>
        <fullName evidence="2">Hemagglutinin protein</fullName>
    </submittedName>
</protein>